<organism evidence="1 2">
    <name type="scientific">Solanum verrucosum</name>
    <dbReference type="NCBI Taxonomy" id="315347"/>
    <lineage>
        <taxon>Eukaryota</taxon>
        <taxon>Viridiplantae</taxon>
        <taxon>Streptophyta</taxon>
        <taxon>Embryophyta</taxon>
        <taxon>Tracheophyta</taxon>
        <taxon>Spermatophyta</taxon>
        <taxon>Magnoliopsida</taxon>
        <taxon>eudicotyledons</taxon>
        <taxon>Gunneridae</taxon>
        <taxon>Pentapetalae</taxon>
        <taxon>asterids</taxon>
        <taxon>lamiids</taxon>
        <taxon>Solanales</taxon>
        <taxon>Solanaceae</taxon>
        <taxon>Solanoideae</taxon>
        <taxon>Solaneae</taxon>
        <taxon>Solanum</taxon>
    </lineage>
</organism>
<proteinExistence type="predicted"/>
<dbReference type="AlphaFoldDB" id="A0AAF0PQU3"/>
<reference evidence="1" key="1">
    <citation type="submission" date="2023-08" db="EMBL/GenBank/DDBJ databases">
        <title>A de novo genome assembly of Solanum verrucosum Schlechtendal, a Mexican diploid species geographically isolated from the other diploid A-genome species in potato relatives.</title>
        <authorList>
            <person name="Hosaka K."/>
        </authorList>
    </citation>
    <scope>NUCLEOTIDE SEQUENCE</scope>
    <source>
        <tissue evidence="1">Young leaves</tissue>
    </source>
</reference>
<gene>
    <name evidence="1" type="ORF">MTR67_002613</name>
</gene>
<name>A0AAF0PQU3_SOLVR</name>
<protein>
    <submittedName>
        <fullName evidence="1">Uncharacterized protein</fullName>
    </submittedName>
</protein>
<evidence type="ECO:0000313" key="1">
    <source>
        <dbReference type="EMBL" id="WMV09228.1"/>
    </source>
</evidence>
<accession>A0AAF0PQU3</accession>
<dbReference type="EMBL" id="CP133612">
    <property type="protein sequence ID" value="WMV09228.1"/>
    <property type="molecule type" value="Genomic_DNA"/>
</dbReference>
<sequence length="105" mass="11911">MTAAAMGQPPPLEFAPTFKGVINNLGQPLNTTYANTIKSRNSQHKLIPMKQVAYLHGEPRIVWEQEEVEQMIINEGISFAMIGKSSYGWLEIQELRRLIPKQCKN</sequence>
<evidence type="ECO:0000313" key="2">
    <source>
        <dbReference type="Proteomes" id="UP001234989"/>
    </source>
</evidence>
<keyword evidence="2" id="KW-1185">Reference proteome</keyword>
<dbReference type="Proteomes" id="UP001234989">
    <property type="component" value="Chromosome 1"/>
</dbReference>